<evidence type="ECO:0000313" key="3">
    <source>
        <dbReference type="Proteomes" id="UP000295765"/>
    </source>
</evidence>
<dbReference type="SUPFAM" id="SSF56300">
    <property type="entry name" value="Metallo-dependent phosphatases"/>
    <property type="match status" value="1"/>
</dbReference>
<dbReference type="InterPro" id="IPR029052">
    <property type="entry name" value="Metallo-depent_PP-like"/>
</dbReference>
<dbReference type="PANTHER" id="PTHR37844:SF2">
    <property type="entry name" value="SER_THR PROTEIN PHOSPHATASE SUPERFAMILY (AFU_ORTHOLOGUE AFUA_1G14840)"/>
    <property type="match status" value="1"/>
</dbReference>
<reference evidence="2 3" key="1">
    <citation type="submission" date="2019-03" db="EMBL/GenBank/DDBJ databases">
        <title>Genomic Encyclopedia of Type Strains, Phase IV (KMG-IV): sequencing the most valuable type-strain genomes for metagenomic binning, comparative biology and taxonomic classification.</title>
        <authorList>
            <person name="Goeker M."/>
        </authorList>
    </citation>
    <scope>NUCLEOTIDE SEQUENCE [LARGE SCALE GENOMIC DNA]</scope>
    <source>
        <strain evidence="2 3">DSM 25287</strain>
    </source>
</reference>
<dbReference type="Proteomes" id="UP000295765">
    <property type="component" value="Unassembled WGS sequence"/>
</dbReference>
<sequence length="258" mass="27423">MKLLVWSDLHLDHHPPARAAELGAYAAHSDADLLLVAGDVADGPHALDALAPLLPAGLPVLYVPGNHEFYAPAPGWTHARIRAHLRARAAALGVTLLDDSAVRIGGVRFLGATLWTDFALFGAPAPAQAAATACMPDYRCIRVGRRSLRAGDTVRWHQRSRAWLTGRLARAQPGPTVVLTHHAPHPASLEPRYADDPVSAAFASDLGACLDGVRVTLWVHGHSHCACDYAVGGTRVVANPHGYPRERPGFAGAFTVTV</sequence>
<evidence type="ECO:0000313" key="2">
    <source>
        <dbReference type="EMBL" id="TCO81174.1"/>
    </source>
</evidence>
<dbReference type="PANTHER" id="PTHR37844">
    <property type="entry name" value="SER/THR PROTEIN PHOSPHATASE SUPERFAMILY (AFU_ORTHOLOGUE AFUA_1G14840)"/>
    <property type="match status" value="1"/>
</dbReference>
<dbReference type="Pfam" id="PF00149">
    <property type="entry name" value="Metallophos"/>
    <property type="match status" value="1"/>
</dbReference>
<dbReference type="AlphaFoldDB" id="A0A4R2L278"/>
<dbReference type="Gene3D" id="3.60.21.10">
    <property type="match status" value="2"/>
</dbReference>
<dbReference type="EMBL" id="SLWY01000009">
    <property type="protein sequence ID" value="TCO81174.1"/>
    <property type="molecule type" value="Genomic_DNA"/>
</dbReference>
<proteinExistence type="predicted"/>
<name>A0A4R2L278_9GAMM</name>
<accession>A0A4R2L278</accession>
<comment type="caution">
    <text evidence="2">The sequence shown here is derived from an EMBL/GenBank/DDBJ whole genome shotgun (WGS) entry which is preliminary data.</text>
</comment>
<organism evidence="2 3">
    <name type="scientific">Plasticicumulans lactativorans</name>
    <dbReference type="NCBI Taxonomy" id="1133106"/>
    <lineage>
        <taxon>Bacteria</taxon>
        <taxon>Pseudomonadati</taxon>
        <taxon>Pseudomonadota</taxon>
        <taxon>Gammaproteobacteria</taxon>
        <taxon>Candidatus Competibacteraceae</taxon>
        <taxon>Plasticicumulans</taxon>
    </lineage>
</organism>
<evidence type="ECO:0000259" key="1">
    <source>
        <dbReference type="Pfam" id="PF00149"/>
    </source>
</evidence>
<dbReference type="RefSeq" id="WP_132541725.1">
    <property type="nucleotide sequence ID" value="NZ_SLWY01000009.1"/>
</dbReference>
<dbReference type="GO" id="GO:0016787">
    <property type="term" value="F:hydrolase activity"/>
    <property type="evidence" value="ECO:0007669"/>
    <property type="project" value="InterPro"/>
</dbReference>
<feature type="domain" description="Calcineurin-like phosphoesterase" evidence="1">
    <location>
        <begin position="1"/>
        <end position="225"/>
    </location>
</feature>
<dbReference type="InterPro" id="IPR004843">
    <property type="entry name" value="Calcineurin-like_PHP"/>
</dbReference>
<dbReference type="OrthoDB" id="356681at2"/>
<keyword evidence="3" id="KW-1185">Reference proteome</keyword>
<protein>
    <submittedName>
        <fullName evidence="2">Calcineurin-like phosphoesterase family protein</fullName>
    </submittedName>
</protein>
<gene>
    <name evidence="2" type="ORF">EV699_10914</name>
</gene>